<evidence type="ECO:0000256" key="6">
    <source>
        <dbReference type="ARBA" id="ARBA00023098"/>
    </source>
</evidence>
<evidence type="ECO:0000256" key="5">
    <source>
        <dbReference type="ARBA" id="ARBA00023002"/>
    </source>
</evidence>
<dbReference type="InterPro" id="IPR014358">
    <property type="entry name" value="Enoyl-ACP_Rdtase_NADH"/>
</dbReference>
<dbReference type="Pfam" id="PF13561">
    <property type="entry name" value="adh_short_C2"/>
    <property type="match status" value="1"/>
</dbReference>
<reference evidence="8" key="1">
    <citation type="submission" date="2016-10" db="EMBL/GenBank/DDBJ databases">
        <title>Sequence of Gallionella enrichment culture.</title>
        <authorList>
            <person name="Poehlein A."/>
            <person name="Muehling M."/>
            <person name="Daniel R."/>
        </authorList>
    </citation>
    <scope>NUCLEOTIDE SEQUENCE</scope>
</reference>
<evidence type="ECO:0000313" key="8">
    <source>
        <dbReference type="EMBL" id="OIR01480.1"/>
    </source>
</evidence>
<evidence type="ECO:0000256" key="4">
    <source>
        <dbReference type="ARBA" id="ARBA00022832"/>
    </source>
</evidence>
<dbReference type="Gene3D" id="3.40.50.720">
    <property type="entry name" value="NAD(P)-binding Rossmann-like Domain"/>
    <property type="match status" value="1"/>
</dbReference>
<dbReference type="GO" id="GO:0004318">
    <property type="term" value="F:enoyl-[acyl-carrier-protein] reductase (NADH) activity"/>
    <property type="evidence" value="ECO:0007669"/>
    <property type="project" value="UniProtKB-EC"/>
</dbReference>
<gene>
    <name evidence="8" type="primary">fabI_4</name>
    <name evidence="8" type="ORF">GALL_163810</name>
</gene>
<dbReference type="GO" id="GO:0006633">
    <property type="term" value="P:fatty acid biosynthetic process"/>
    <property type="evidence" value="ECO:0007669"/>
    <property type="project" value="UniProtKB-KW"/>
</dbReference>
<sequence length="272" mass="28926">MSSFGLSGKNVLVFGLANRKSVAWAVAQALEAEGARVIFSVRSDTRKASVAALVKDRPCFVCDVEQPEACARLASEISAAGLGPLQGLVHSIAFANYSQGFKRFNETPRGDFLQATAISAFSLVEIARAFKPLLARDAAVVSIGISSLLVTPDNYGYMGPIKAALESCSRFLAKDFGADSAVRFNVVGAGPLKTSASAGIPGYLESYLYAEKMTFRKRALETREVADAALFLLSPRSSGINGTTLVVDAGLGSNYFDQELIRLAMRPEAPRA</sequence>
<dbReference type="AlphaFoldDB" id="A0A1J5SBQ6"/>
<dbReference type="SUPFAM" id="SSF51735">
    <property type="entry name" value="NAD(P)-binding Rossmann-fold domains"/>
    <property type="match status" value="1"/>
</dbReference>
<evidence type="ECO:0000256" key="3">
    <source>
        <dbReference type="ARBA" id="ARBA00022516"/>
    </source>
</evidence>
<dbReference type="InterPro" id="IPR036291">
    <property type="entry name" value="NAD(P)-bd_dom_sf"/>
</dbReference>
<dbReference type="InterPro" id="IPR002347">
    <property type="entry name" value="SDR_fam"/>
</dbReference>
<comment type="pathway">
    <text evidence="1">Lipid metabolism.</text>
</comment>
<protein>
    <submittedName>
        <fullName evidence="8">Enoyl-[acyl-carrier-protein] reductase FabI</fullName>
        <ecNumber evidence="8">1.3.1.9</ecNumber>
    </submittedName>
</protein>
<comment type="similarity">
    <text evidence="2">Belongs to the short-chain dehydrogenases/reductases (SDR) family. FabI subfamily.</text>
</comment>
<dbReference type="EMBL" id="MLJW01000083">
    <property type="protein sequence ID" value="OIR01480.1"/>
    <property type="molecule type" value="Genomic_DNA"/>
</dbReference>
<keyword evidence="4" id="KW-0276">Fatty acid metabolism</keyword>
<name>A0A1J5SBQ6_9ZZZZ</name>
<organism evidence="8">
    <name type="scientific">mine drainage metagenome</name>
    <dbReference type="NCBI Taxonomy" id="410659"/>
    <lineage>
        <taxon>unclassified sequences</taxon>
        <taxon>metagenomes</taxon>
        <taxon>ecological metagenomes</taxon>
    </lineage>
</organism>
<evidence type="ECO:0000256" key="1">
    <source>
        <dbReference type="ARBA" id="ARBA00005189"/>
    </source>
</evidence>
<evidence type="ECO:0000256" key="2">
    <source>
        <dbReference type="ARBA" id="ARBA00009233"/>
    </source>
</evidence>
<keyword evidence="5 8" id="KW-0560">Oxidoreductase</keyword>
<keyword evidence="3" id="KW-0444">Lipid biosynthesis</keyword>
<keyword evidence="7" id="KW-0275">Fatty acid biosynthesis</keyword>
<keyword evidence="6" id="KW-0443">Lipid metabolism</keyword>
<accession>A0A1J5SBQ6</accession>
<comment type="caution">
    <text evidence="8">The sequence shown here is derived from an EMBL/GenBank/DDBJ whole genome shotgun (WGS) entry which is preliminary data.</text>
</comment>
<dbReference type="PIRSF" id="PIRSF000094">
    <property type="entry name" value="Enoyl-ACP_rdct"/>
    <property type="match status" value="1"/>
</dbReference>
<evidence type="ECO:0000256" key="7">
    <source>
        <dbReference type="ARBA" id="ARBA00023160"/>
    </source>
</evidence>
<dbReference type="EC" id="1.3.1.9" evidence="8"/>
<dbReference type="PANTHER" id="PTHR43159">
    <property type="entry name" value="ENOYL-[ACYL-CARRIER-PROTEIN] REDUCTASE"/>
    <property type="match status" value="1"/>
</dbReference>
<dbReference type="PANTHER" id="PTHR43159:SF2">
    <property type="entry name" value="ENOYL-[ACYL-CARRIER-PROTEIN] REDUCTASE [NADH], CHLOROPLASTIC"/>
    <property type="match status" value="1"/>
</dbReference>
<proteinExistence type="inferred from homology"/>